<organism evidence="5">
    <name type="scientific">Medioppia subpectinata</name>
    <dbReference type="NCBI Taxonomy" id="1979941"/>
    <lineage>
        <taxon>Eukaryota</taxon>
        <taxon>Metazoa</taxon>
        <taxon>Ecdysozoa</taxon>
        <taxon>Arthropoda</taxon>
        <taxon>Chelicerata</taxon>
        <taxon>Arachnida</taxon>
        <taxon>Acari</taxon>
        <taxon>Acariformes</taxon>
        <taxon>Sarcoptiformes</taxon>
        <taxon>Oribatida</taxon>
        <taxon>Brachypylina</taxon>
        <taxon>Oppioidea</taxon>
        <taxon>Oppiidae</taxon>
        <taxon>Medioppia</taxon>
    </lineage>
</organism>
<sequence>MNGPPGEAPPIPIEMLAHNTHYTHNTHNAYNSNPFVNRRKRETERNDSPLDLKETIDVNTVSKEELRNKLMTVYTSIYAIRKEIDLIVSPEGSKQFPARNCRDLYSSHPTLLDGWYWIDPNLGVNSDAIHVFCNMTAGGHTCVAADKLTSNKELMSYKKERNERWFSSLKNGYKITYEEMGSVQLTFLRLLSKRAYQTFTYQCINSVAWYSQQSKSYDYSIKFLGQNNQEFGFRSVIKPEILDDGCKLSNESSTQFMIQTTKPMHLPIVDFWPSDYGLSTQQFGYNVGPICFH</sequence>
<dbReference type="NCBIfam" id="NF040941">
    <property type="entry name" value="GGGWT_bact"/>
    <property type="match status" value="1"/>
</dbReference>
<dbReference type="GO" id="GO:0005201">
    <property type="term" value="F:extracellular matrix structural constituent"/>
    <property type="evidence" value="ECO:0007669"/>
    <property type="project" value="InterPro"/>
</dbReference>
<evidence type="ECO:0000313" key="6">
    <source>
        <dbReference type="Proteomes" id="UP000759131"/>
    </source>
</evidence>
<evidence type="ECO:0000256" key="3">
    <source>
        <dbReference type="ARBA" id="ARBA00023119"/>
    </source>
</evidence>
<dbReference type="OrthoDB" id="8939548at2759"/>
<dbReference type="FunFam" id="2.60.120.1000:FF:000007">
    <property type="entry name" value="Collagen type V alpha 3 chain"/>
    <property type="match status" value="1"/>
</dbReference>
<evidence type="ECO:0000256" key="1">
    <source>
        <dbReference type="ARBA" id="ARBA00004613"/>
    </source>
</evidence>
<dbReference type="GO" id="GO:0005576">
    <property type="term" value="C:extracellular region"/>
    <property type="evidence" value="ECO:0007669"/>
    <property type="project" value="UniProtKB-SubCell"/>
</dbReference>
<dbReference type="Proteomes" id="UP000759131">
    <property type="component" value="Unassembled WGS sequence"/>
</dbReference>
<dbReference type="Gene3D" id="2.60.120.1000">
    <property type="match status" value="1"/>
</dbReference>
<dbReference type="SMART" id="SM00038">
    <property type="entry name" value="COLFI"/>
    <property type="match status" value="1"/>
</dbReference>
<evidence type="ECO:0000256" key="2">
    <source>
        <dbReference type="ARBA" id="ARBA00022525"/>
    </source>
</evidence>
<dbReference type="AlphaFoldDB" id="A0A7R9KE74"/>
<accession>A0A7R9KE74</accession>
<proteinExistence type="predicted"/>
<dbReference type="GO" id="GO:0005581">
    <property type="term" value="C:collagen trimer"/>
    <property type="evidence" value="ECO:0007669"/>
    <property type="project" value="UniProtKB-KW"/>
</dbReference>
<gene>
    <name evidence="5" type="ORF">OSB1V03_LOCUS1955</name>
</gene>
<protein>
    <recommendedName>
        <fullName evidence="4">Fibrillar collagen NC1 domain-containing protein</fullName>
    </recommendedName>
</protein>
<keyword evidence="2" id="KW-0964">Secreted</keyword>
<reference evidence="5" key="1">
    <citation type="submission" date="2020-11" db="EMBL/GenBank/DDBJ databases">
        <authorList>
            <person name="Tran Van P."/>
        </authorList>
    </citation>
    <scope>NUCLEOTIDE SEQUENCE</scope>
</reference>
<keyword evidence="3" id="KW-0176">Collagen</keyword>
<dbReference type="InterPro" id="IPR000885">
    <property type="entry name" value="Fib_collagen_C"/>
</dbReference>
<dbReference type="SUPFAM" id="SSF56496">
    <property type="entry name" value="Fibrinogen C-terminal domain-like"/>
    <property type="match status" value="1"/>
</dbReference>
<dbReference type="EMBL" id="CAJPIZ010000629">
    <property type="protein sequence ID" value="CAG2101914.1"/>
    <property type="molecule type" value="Genomic_DNA"/>
</dbReference>
<keyword evidence="6" id="KW-1185">Reference proteome</keyword>
<evidence type="ECO:0000313" key="5">
    <source>
        <dbReference type="EMBL" id="CAD7621484.1"/>
    </source>
</evidence>
<dbReference type="Pfam" id="PF01410">
    <property type="entry name" value="COLFI"/>
    <property type="match status" value="1"/>
</dbReference>
<dbReference type="PROSITE" id="PS51461">
    <property type="entry name" value="NC1_FIB"/>
    <property type="match status" value="1"/>
</dbReference>
<feature type="domain" description="Fibrillar collagen NC1" evidence="4">
    <location>
        <begin position="68"/>
        <end position="293"/>
    </location>
</feature>
<evidence type="ECO:0000259" key="4">
    <source>
        <dbReference type="PROSITE" id="PS51461"/>
    </source>
</evidence>
<dbReference type="EMBL" id="OC855204">
    <property type="protein sequence ID" value="CAD7621484.1"/>
    <property type="molecule type" value="Genomic_DNA"/>
</dbReference>
<name>A0A7R9KE74_9ACAR</name>
<comment type="subcellular location">
    <subcellularLocation>
        <location evidence="1">Secreted</location>
    </subcellularLocation>
</comment>
<dbReference type="InterPro" id="IPR036056">
    <property type="entry name" value="Fibrinogen-like_C"/>
</dbReference>